<evidence type="ECO:0000313" key="2">
    <source>
        <dbReference type="Proteomes" id="UP001058074"/>
    </source>
</evidence>
<name>A0ACB5R9C4_9CLOT</name>
<protein>
    <submittedName>
        <fullName evidence="1">Cytochrome P450</fullName>
    </submittedName>
</protein>
<keyword evidence="2" id="KW-1185">Reference proteome</keyword>
<dbReference type="Proteomes" id="UP001058074">
    <property type="component" value="Unassembled WGS sequence"/>
</dbReference>
<proteinExistence type="predicted"/>
<evidence type="ECO:0000313" key="1">
    <source>
        <dbReference type="EMBL" id="GKX65793.1"/>
    </source>
</evidence>
<organism evidence="1 2">
    <name type="scientific">Inconstantimicrobium mannanitabidum</name>
    <dbReference type="NCBI Taxonomy" id="1604901"/>
    <lineage>
        <taxon>Bacteria</taxon>
        <taxon>Bacillati</taxon>
        <taxon>Bacillota</taxon>
        <taxon>Clostridia</taxon>
        <taxon>Eubacteriales</taxon>
        <taxon>Clostridiaceae</taxon>
        <taxon>Inconstantimicrobium</taxon>
    </lineage>
</organism>
<comment type="caution">
    <text evidence="1">The sequence shown here is derived from an EMBL/GenBank/DDBJ whole genome shotgun (WGS) entry which is preliminary data.</text>
</comment>
<dbReference type="EMBL" id="BROD01000001">
    <property type="protein sequence ID" value="GKX65793.1"/>
    <property type="molecule type" value="Genomic_DNA"/>
</dbReference>
<reference evidence="1" key="1">
    <citation type="journal article" date="2025" name="Int. J. Syst. Evol. Microbiol.">
        <title>Inconstantimicrobium mannanitabidum sp. nov., a novel member of the family Clostridiaceae isolated from anoxic soil under the treatment of reductive soil disinfestation.</title>
        <authorList>
            <person name="Ueki A."/>
            <person name="Tonouchi A."/>
            <person name="Honma S."/>
            <person name="Kaku N."/>
            <person name="Ueki K."/>
        </authorList>
    </citation>
    <scope>NUCLEOTIDE SEQUENCE</scope>
    <source>
        <strain evidence="1">TW13</strain>
    </source>
</reference>
<sequence>MLMKEQVVHDKSLDSTLSLMKDGYLFIKNRMDEFHCGIFETHLLGEKVICMSGEEASKLFYNEELFMRKGVAPKRVQKTLFGMHTVQSMDGTEHAKRKQLFMSQMTEANEKKLADLVMKEWENSISKWKGAESIVLFDEVKEILCKVACFWAGVPLNESDVKYRADDFYSMVDGFGGVGPRYWKGKRARSRTEDWIRSVVEDVRTGRLLVAEGTPLFVMAYHREFYGGLMNSQIAAVELINILRPIVAIATYITFEALALYENPECERRISVGDEKYIKAFVQEVRRFYPFTPFLGARAKKDFIWNDCVFKEGTLVLLDVYGTDHDHRIWNNPEEFKPERFMERKDQLFDFIPQGGGNPAKGHRCPGEGITIEIMKTSLDFLVNKIEFVVPEQDLKYSLSRIPTLPNSGFVIKNIRRKI</sequence>
<accession>A0ACB5R9C4</accession>
<gene>
    <name evidence="1" type="primary">cypC</name>
    <name evidence="1" type="ORF">rsdtw13_10510</name>
</gene>